<organism evidence="2 3">
    <name type="scientific">Zhongshania arctica</name>
    <dbReference type="NCBI Taxonomy" id="3238302"/>
    <lineage>
        <taxon>Bacteria</taxon>
        <taxon>Pseudomonadati</taxon>
        <taxon>Pseudomonadota</taxon>
        <taxon>Gammaproteobacteria</taxon>
        <taxon>Cellvibrionales</taxon>
        <taxon>Spongiibacteraceae</taxon>
        <taxon>Zhongshania</taxon>
    </lineage>
</organism>
<keyword evidence="1" id="KW-1133">Transmembrane helix</keyword>
<protein>
    <submittedName>
        <fullName evidence="2">NfeD family protein</fullName>
    </submittedName>
</protein>
<proteinExistence type="predicted"/>
<dbReference type="Gene3D" id="2.40.50.140">
    <property type="entry name" value="Nucleic acid-binding proteins"/>
    <property type="match status" value="1"/>
</dbReference>
<sequence>MEWLNTNIAYWHWMVFGMLLVASEIFVPSFVMIWFGASAIAVGLIMAAIDMPFSVQLLVWVVMSVIDLAIWFKFVHPKMKNKTLSGMSREQVVGQEAMVIKLGSEFGHGTLRFSIPMLGSDEWEFICRDPISVGDRVAVEDVSGNSLIVRLAIAGVQSPKESV</sequence>
<dbReference type="SUPFAM" id="SSF141322">
    <property type="entry name" value="NfeD domain-like"/>
    <property type="match status" value="1"/>
</dbReference>
<comment type="caution">
    <text evidence="2">The sequence shown here is derived from an EMBL/GenBank/DDBJ whole genome shotgun (WGS) entry which is preliminary data.</text>
</comment>
<evidence type="ECO:0000313" key="2">
    <source>
        <dbReference type="EMBL" id="MEX1665758.1"/>
    </source>
</evidence>
<reference evidence="2 3" key="1">
    <citation type="journal article" date="2011" name="Int. J. Syst. Evol. Microbiol.">
        <title>Zhongshania antarctica gen. nov., sp. nov. and Zhongshania guokunii sp. nov., gammaproteobacteria respectively isolated from coastal attached (fast) ice and surface seawater of the Antarctic.</title>
        <authorList>
            <person name="Li H.J."/>
            <person name="Zhang X.Y."/>
            <person name="Chen C.X."/>
            <person name="Zhang Y.J."/>
            <person name="Gao Z.M."/>
            <person name="Yu Y."/>
            <person name="Chen X.L."/>
            <person name="Chen B."/>
            <person name="Zhang Y.Z."/>
        </authorList>
    </citation>
    <scope>NUCLEOTIDE SEQUENCE [LARGE SCALE GENOMIC DNA]</scope>
    <source>
        <strain evidence="2 3">R06B22</strain>
    </source>
</reference>
<feature type="transmembrane region" description="Helical" evidence="1">
    <location>
        <begin position="55"/>
        <end position="75"/>
    </location>
</feature>
<evidence type="ECO:0000313" key="3">
    <source>
        <dbReference type="Proteomes" id="UP001557484"/>
    </source>
</evidence>
<keyword evidence="3" id="KW-1185">Reference proteome</keyword>
<accession>A0ABV3TXR5</accession>
<dbReference type="EMBL" id="JBFRYB010000001">
    <property type="protein sequence ID" value="MEX1665758.1"/>
    <property type="molecule type" value="Genomic_DNA"/>
</dbReference>
<name>A0ABV3TXR5_9GAMM</name>
<dbReference type="RefSeq" id="WP_368375856.1">
    <property type="nucleotide sequence ID" value="NZ_JBFRYB010000001.1"/>
</dbReference>
<keyword evidence="1" id="KW-0812">Transmembrane</keyword>
<evidence type="ECO:0000256" key="1">
    <source>
        <dbReference type="SAM" id="Phobius"/>
    </source>
</evidence>
<gene>
    <name evidence="2" type="ORF">AB4875_09665</name>
</gene>
<dbReference type="PANTHER" id="PTHR33507">
    <property type="entry name" value="INNER MEMBRANE PROTEIN YBBJ"/>
    <property type="match status" value="1"/>
</dbReference>
<dbReference type="PANTHER" id="PTHR33507:SF3">
    <property type="entry name" value="INNER MEMBRANE PROTEIN YBBJ"/>
    <property type="match status" value="1"/>
</dbReference>
<dbReference type="InterPro" id="IPR012340">
    <property type="entry name" value="NA-bd_OB-fold"/>
</dbReference>
<keyword evidence="1" id="KW-0472">Membrane</keyword>
<dbReference type="InterPro" id="IPR052165">
    <property type="entry name" value="Membrane_assoc_protease"/>
</dbReference>
<dbReference type="Proteomes" id="UP001557484">
    <property type="component" value="Unassembled WGS sequence"/>
</dbReference>